<feature type="transmembrane region" description="Helical" evidence="1">
    <location>
        <begin position="137"/>
        <end position="157"/>
    </location>
</feature>
<keyword evidence="3" id="KW-1185">Reference proteome</keyword>
<dbReference type="EMBL" id="MUHD01000049">
    <property type="protein sequence ID" value="OXB00592.1"/>
    <property type="molecule type" value="Genomic_DNA"/>
</dbReference>
<protein>
    <submittedName>
        <fullName evidence="2">Uncharacterized protein</fullName>
    </submittedName>
</protein>
<name>A0ABX4CNT5_9FLAO</name>
<reference evidence="2 3" key="1">
    <citation type="submission" date="2016-11" db="EMBL/GenBank/DDBJ databases">
        <title>Whole genomes of Flavobacteriaceae.</title>
        <authorList>
            <person name="Stine C."/>
            <person name="Li C."/>
            <person name="Tadesse D."/>
        </authorList>
    </citation>
    <scope>NUCLEOTIDE SEQUENCE [LARGE SCALE GENOMIC DNA]</scope>
    <source>
        <strain evidence="2 3">CCUG 60112</strain>
    </source>
</reference>
<evidence type="ECO:0000313" key="2">
    <source>
        <dbReference type="EMBL" id="OXB00592.1"/>
    </source>
</evidence>
<dbReference type="Proteomes" id="UP000198381">
    <property type="component" value="Unassembled WGS sequence"/>
</dbReference>
<comment type="caution">
    <text evidence="2">The sequence shown here is derived from an EMBL/GenBank/DDBJ whole genome shotgun (WGS) entry which is preliminary data.</text>
</comment>
<proteinExistence type="predicted"/>
<organism evidence="2 3">
    <name type="scientific">Flavobacterium plurextorum</name>
    <dbReference type="NCBI Taxonomy" id="1114867"/>
    <lineage>
        <taxon>Bacteria</taxon>
        <taxon>Pseudomonadati</taxon>
        <taxon>Bacteroidota</taxon>
        <taxon>Flavobacteriia</taxon>
        <taxon>Flavobacteriales</taxon>
        <taxon>Flavobacteriaceae</taxon>
        <taxon>Flavobacterium</taxon>
    </lineage>
</organism>
<sequence length="163" mass="18592">MHLVTSVLVFTTQLVHGFINQDIAGSFKKPFENYEALYNPEKYLKKDIFVVDTAFVQSEVSSSQGKSTSKDHTIIRGNLLHSKTKKEIDCAYVNSAVITGAYTYNQNVKTIEVLRNTLNDEVFLNDKTDLKSQKIDAVLGLYFYYSFIPLLIILFLLKKKSHN</sequence>
<keyword evidence="1" id="KW-0472">Membrane</keyword>
<gene>
    <name evidence="2" type="ORF">B0A81_20675</name>
</gene>
<keyword evidence="1" id="KW-0812">Transmembrane</keyword>
<keyword evidence="1" id="KW-1133">Transmembrane helix</keyword>
<evidence type="ECO:0000313" key="3">
    <source>
        <dbReference type="Proteomes" id="UP000198381"/>
    </source>
</evidence>
<evidence type="ECO:0000256" key="1">
    <source>
        <dbReference type="SAM" id="Phobius"/>
    </source>
</evidence>
<accession>A0ABX4CNT5</accession>